<keyword evidence="2" id="KW-1185">Reference proteome</keyword>
<name>A0ABY4BR82_9FLAO</name>
<organism evidence="1 2">
    <name type="scientific">Chryseobacterium suipulveris</name>
    <dbReference type="NCBI Taxonomy" id="2929800"/>
    <lineage>
        <taxon>Bacteria</taxon>
        <taxon>Pseudomonadati</taxon>
        <taxon>Bacteroidota</taxon>
        <taxon>Flavobacteriia</taxon>
        <taxon>Flavobacteriales</taxon>
        <taxon>Weeksellaceae</taxon>
        <taxon>Chryseobacterium group</taxon>
        <taxon>Chryseobacterium</taxon>
    </lineage>
</organism>
<dbReference type="EMBL" id="CP094532">
    <property type="protein sequence ID" value="UOE40228.1"/>
    <property type="molecule type" value="Genomic_DNA"/>
</dbReference>
<dbReference type="Proteomes" id="UP000831460">
    <property type="component" value="Chromosome"/>
</dbReference>
<dbReference type="RefSeq" id="WP_243548252.1">
    <property type="nucleotide sequence ID" value="NZ_CP094532.1"/>
</dbReference>
<gene>
    <name evidence="1" type="ORF">MTP09_09915</name>
</gene>
<evidence type="ECO:0000313" key="2">
    <source>
        <dbReference type="Proteomes" id="UP000831460"/>
    </source>
</evidence>
<evidence type="ECO:0000313" key="1">
    <source>
        <dbReference type="EMBL" id="UOE40228.1"/>
    </source>
</evidence>
<reference evidence="1 2" key="1">
    <citation type="submission" date="2022-03" db="EMBL/GenBank/DDBJ databases">
        <title>Chryseobacterium sp. isolated from particulate matters in swine house.</title>
        <authorList>
            <person name="Won M."/>
            <person name="Kim S.-J."/>
            <person name="Kwon S.-W."/>
        </authorList>
    </citation>
    <scope>NUCLEOTIDE SEQUENCE [LARGE SCALE GENOMIC DNA]</scope>
    <source>
        <strain evidence="1 2">SC2-2</strain>
    </source>
</reference>
<sequence>MENFKKELFKKEYGIDFPPYFKISEDKCHEIKYNIIHKFKLIQDDFEKSLRKKQLFFNLINAENENFNFCNVLKNIQITIGSRLYVNWDNFQTIDKFSSEDFCKYFNDIWFPSADDIDIFDDKLNWIISIRHDGAIFYIESCQTN</sequence>
<accession>A0ABY4BR82</accession>
<protein>
    <submittedName>
        <fullName evidence="1">Uncharacterized protein</fullName>
    </submittedName>
</protein>
<proteinExistence type="predicted"/>